<dbReference type="Proteomes" id="UP000179467">
    <property type="component" value="Unassembled WGS sequence"/>
</dbReference>
<dbReference type="OrthoDB" id="5996852at2"/>
<evidence type="ECO:0000256" key="1">
    <source>
        <dbReference type="SAM" id="Phobius"/>
    </source>
</evidence>
<keyword evidence="1" id="KW-1133">Transmembrane helix</keyword>
<keyword evidence="4" id="KW-1185">Reference proteome</keyword>
<feature type="transmembrane region" description="Helical" evidence="1">
    <location>
        <begin position="86"/>
        <end position="105"/>
    </location>
</feature>
<comment type="caution">
    <text evidence="3">The sequence shown here is derived from an EMBL/GenBank/DDBJ whole genome shotgun (WGS) entry which is preliminary data.</text>
</comment>
<keyword evidence="1" id="KW-0812">Transmembrane</keyword>
<dbReference type="RefSeq" id="WP_070931954.1">
    <property type="nucleotide sequence ID" value="NZ_MIPT01000001.1"/>
</dbReference>
<accession>A0A1S1H967</accession>
<dbReference type="Pfam" id="PF02517">
    <property type="entry name" value="Rce1-like"/>
    <property type="match status" value="1"/>
</dbReference>
<evidence type="ECO:0000259" key="2">
    <source>
        <dbReference type="Pfam" id="PF02517"/>
    </source>
</evidence>
<dbReference type="GO" id="GO:0004175">
    <property type="term" value="F:endopeptidase activity"/>
    <property type="evidence" value="ECO:0007669"/>
    <property type="project" value="UniProtKB-ARBA"/>
</dbReference>
<feature type="transmembrane region" description="Helical" evidence="1">
    <location>
        <begin position="221"/>
        <end position="243"/>
    </location>
</feature>
<gene>
    <name evidence="3" type="ORF">BHE75_00333</name>
</gene>
<evidence type="ECO:0000313" key="3">
    <source>
        <dbReference type="EMBL" id="OHT18362.1"/>
    </source>
</evidence>
<dbReference type="EMBL" id="MIPT01000001">
    <property type="protein sequence ID" value="OHT18362.1"/>
    <property type="molecule type" value="Genomic_DNA"/>
</dbReference>
<sequence>MQRNALRGWLSGIAVVLVLALSQEARDLAAAMGLPIPRLPIPYGGSILDNLLAVAIVLAGGALLLRRFAGVPRSLGLGFNGWRGPLLTALATLPCWIGLAINGTLARDWSALDLALLAFAFPLAEEIAFRGFGFIFARRALGWPLGLAVTMQAIGFGLVHWIGSGGGEFSAIALQIFVITGLGGAIFALLDALDGYGIWSGWVLHVSLNAAWTIFSVSENAASGWLGIGLRLGSAALALLLVWKFRRPARA</sequence>
<proteinExistence type="predicted"/>
<organism evidence="3 4">
    <name type="scientific">Edaphosphingomonas haloaromaticamans</name>
    <dbReference type="NCBI Taxonomy" id="653954"/>
    <lineage>
        <taxon>Bacteria</taxon>
        <taxon>Pseudomonadati</taxon>
        <taxon>Pseudomonadota</taxon>
        <taxon>Alphaproteobacteria</taxon>
        <taxon>Sphingomonadales</taxon>
        <taxon>Rhizorhabdaceae</taxon>
        <taxon>Edaphosphingomonas</taxon>
    </lineage>
</organism>
<name>A0A1S1H967_9SPHN</name>
<keyword evidence="1" id="KW-0472">Membrane</keyword>
<dbReference type="GO" id="GO:0080120">
    <property type="term" value="P:CAAX-box protein maturation"/>
    <property type="evidence" value="ECO:0007669"/>
    <property type="project" value="UniProtKB-ARBA"/>
</dbReference>
<feature type="transmembrane region" description="Helical" evidence="1">
    <location>
        <begin position="111"/>
        <end position="129"/>
    </location>
</feature>
<feature type="transmembrane region" description="Helical" evidence="1">
    <location>
        <begin position="141"/>
        <end position="163"/>
    </location>
</feature>
<feature type="transmembrane region" description="Helical" evidence="1">
    <location>
        <begin position="196"/>
        <end position="215"/>
    </location>
</feature>
<feature type="domain" description="CAAX prenyl protease 2/Lysostaphin resistance protein A-like" evidence="2">
    <location>
        <begin position="109"/>
        <end position="210"/>
    </location>
</feature>
<feature type="transmembrane region" description="Helical" evidence="1">
    <location>
        <begin position="43"/>
        <end position="65"/>
    </location>
</feature>
<feature type="transmembrane region" description="Helical" evidence="1">
    <location>
        <begin position="169"/>
        <end position="189"/>
    </location>
</feature>
<dbReference type="AlphaFoldDB" id="A0A1S1H967"/>
<protein>
    <recommendedName>
        <fullName evidence="2">CAAX prenyl protease 2/Lysostaphin resistance protein A-like domain-containing protein</fullName>
    </recommendedName>
</protein>
<reference evidence="3 4" key="1">
    <citation type="submission" date="2016-09" db="EMBL/GenBank/DDBJ databases">
        <title>Metabolic pathway, cell adaptation mechanisms and a novel monoxygenase revealed through proteogenomic-transcription analysis of a Sphingomonas haloaromaticamans strain degrading the fungicide ortho-phenylphenol.</title>
        <authorList>
            <person name="Perruchon C."/>
            <person name="Papadopoulou E.S."/>
            <person name="Rousidou C."/>
            <person name="Vasileiadis S."/>
            <person name="Tanou G."/>
            <person name="Amoutzias G."/>
            <person name="Molassiotis A."/>
            <person name="Karpouzas D.G."/>
        </authorList>
    </citation>
    <scope>NUCLEOTIDE SEQUENCE [LARGE SCALE GENOMIC DNA]</scope>
    <source>
        <strain evidence="3 4">P3</strain>
    </source>
</reference>
<evidence type="ECO:0000313" key="4">
    <source>
        <dbReference type="Proteomes" id="UP000179467"/>
    </source>
</evidence>
<dbReference type="InterPro" id="IPR003675">
    <property type="entry name" value="Rce1/LyrA-like_dom"/>
</dbReference>